<evidence type="ECO:0000259" key="5">
    <source>
        <dbReference type="PROSITE" id="PS50600"/>
    </source>
</evidence>
<evidence type="ECO:0000256" key="4">
    <source>
        <dbReference type="SAM" id="MobiDB-lite"/>
    </source>
</evidence>
<feature type="compositionally biased region" description="Acidic residues" evidence="4">
    <location>
        <begin position="20"/>
        <end position="31"/>
    </location>
</feature>
<dbReference type="InterPro" id="IPR038765">
    <property type="entry name" value="Papain-like_cys_pep_sf"/>
</dbReference>
<keyword evidence="2" id="KW-0645">Protease</keyword>
<protein>
    <recommendedName>
        <fullName evidence="5">Ubiquitin-like protease family profile domain-containing protein</fullName>
    </recommendedName>
</protein>
<sequence>MVHAKDSDEIFVDSTSSDSESSENDDVISDSEDSKTSCDEISKEELLRSLKLKLNKKKVSVDCNLKRKRSETAEVDFKNQLDSALLEIFRDNVLIGMKRKLHCHKSKKKSFMTDATEETKLTRFSVKYFSEVLEKLSKRHRDIISKSCFKTLLLFEKCSVPHRLALWIAQKVDVNSCDIIVRNKVIPLSKESVHIVLGLPVGGLPISSNSEIGKQKILDTFGLSSLPTVKFFGDKLIRNESMSDDQVLIPFMMVSLNCFLCPNSSLQPSTKYISAFADLTSIDKLDWSNLVFEWLMKHLSKLEKSKSFGGCLYYLMVNYLDFLNFGMRKVLQDTPRIKIETGTAKATFLQRLDYAIGVDLPQEIKKDINELLLHHLGPDENCIDDRVKNLLIDIFVLLSNASKPSVPDNTDFNPSEDGKNKLNDGSIINEANICETPKIHSTCDDNAILNEQSPMLCKDTKTPERSCSEKDKNSDVDGIMRKLCKPGMISSPPKITKARFVGFNERKPIYFDHEKPQFQIWDSDDDNINQEDNLRSEVTPRHGLKSSKIVPDSYSPACPTELNKTKIIPLDLSQNLYDLSQNQENNSENEDQLIMVTLEDSKTQSQHNEKENLPVQQQYTKSTENKKDSPEVVFLGERQSTENCLDITSKTNVLYNKINTFIVNPDKKLKMCTASPERVLLCNVDRNVGQCSSSQKPQHDLRRILQPARYSIDPYSPERQSFCVTAYDRQVYNAVCKISKSSFQDKVAVDIDGVHCKFFTFGDSFKPGGELSNFVTSVFCRYMFRLSHPSKSKKHYFFSSIGDDLLKERSATNFSVVKKCFDGASLARPVHSCDLLFFPIVKNRHWFVFAIDLKAQRFVFLDSMYDEDSICHQQIRPKPISNFSLAWNLYVKDHPIDFNNYTVIYPPVPKQTNRFDCGIFTLKFMEIT</sequence>
<keyword evidence="3" id="KW-0378">Hydrolase</keyword>
<dbReference type="EnsemblPlants" id="OGLUM01G13260.1">
    <property type="protein sequence ID" value="OGLUM01G13260.1"/>
    <property type="gene ID" value="OGLUM01G13260"/>
</dbReference>
<dbReference type="PANTHER" id="PTHR34835">
    <property type="entry name" value="OS07G0283600 PROTEIN-RELATED"/>
    <property type="match status" value="1"/>
</dbReference>
<evidence type="ECO:0000313" key="6">
    <source>
        <dbReference type="EnsemblPlants" id="OGLUM01G13260.1"/>
    </source>
</evidence>
<comment type="similarity">
    <text evidence="1">Belongs to the peptidase C48 family.</text>
</comment>
<dbReference type="Proteomes" id="UP000026961">
    <property type="component" value="Chromosome 1"/>
</dbReference>
<dbReference type="AlphaFoldDB" id="A0A0D9Y6Y0"/>
<dbReference type="PROSITE" id="PS50600">
    <property type="entry name" value="ULP_PROTEASE"/>
    <property type="match status" value="1"/>
</dbReference>
<dbReference type="GO" id="GO:0006508">
    <property type="term" value="P:proteolysis"/>
    <property type="evidence" value="ECO:0007669"/>
    <property type="project" value="UniProtKB-KW"/>
</dbReference>
<accession>A0A0D9Y6Y0</accession>
<dbReference type="Gene3D" id="3.40.395.10">
    <property type="entry name" value="Adenoviral Proteinase, Chain A"/>
    <property type="match status" value="1"/>
</dbReference>
<dbReference type="HOGENOM" id="CLU_007688_3_0_1"/>
<organism evidence="6">
    <name type="scientific">Oryza glumipatula</name>
    <dbReference type="NCBI Taxonomy" id="40148"/>
    <lineage>
        <taxon>Eukaryota</taxon>
        <taxon>Viridiplantae</taxon>
        <taxon>Streptophyta</taxon>
        <taxon>Embryophyta</taxon>
        <taxon>Tracheophyta</taxon>
        <taxon>Spermatophyta</taxon>
        <taxon>Magnoliopsida</taxon>
        <taxon>Liliopsida</taxon>
        <taxon>Poales</taxon>
        <taxon>Poaceae</taxon>
        <taxon>BOP clade</taxon>
        <taxon>Oryzoideae</taxon>
        <taxon>Oryzeae</taxon>
        <taxon>Oryzinae</taxon>
        <taxon>Oryza</taxon>
    </lineage>
</organism>
<feature type="compositionally biased region" description="Basic and acidic residues" evidence="4">
    <location>
        <begin position="602"/>
        <end position="612"/>
    </location>
</feature>
<feature type="region of interest" description="Disordered" evidence="4">
    <location>
        <begin position="1"/>
        <end position="40"/>
    </location>
</feature>
<dbReference type="Gramene" id="OGLUM01G13260.1">
    <property type="protein sequence ID" value="OGLUM01G13260.1"/>
    <property type="gene ID" value="OGLUM01G13260"/>
</dbReference>
<dbReference type="SUPFAM" id="SSF54001">
    <property type="entry name" value="Cysteine proteinases"/>
    <property type="match status" value="1"/>
</dbReference>
<proteinExistence type="inferred from homology"/>
<dbReference type="STRING" id="40148.A0A0D9Y6Y0"/>
<feature type="region of interest" description="Disordered" evidence="4">
    <location>
        <begin position="602"/>
        <end position="628"/>
    </location>
</feature>
<feature type="domain" description="Ubiquitin-like protease family profile" evidence="5">
    <location>
        <begin position="749"/>
        <end position="928"/>
    </location>
</feature>
<reference evidence="6" key="2">
    <citation type="submission" date="2015-04" db="UniProtKB">
        <authorList>
            <consortium name="EnsemblPlants"/>
        </authorList>
    </citation>
    <scope>IDENTIFICATION</scope>
</reference>
<evidence type="ECO:0000313" key="7">
    <source>
        <dbReference type="Proteomes" id="UP000026961"/>
    </source>
</evidence>
<dbReference type="GO" id="GO:0008234">
    <property type="term" value="F:cysteine-type peptidase activity"/>
    <property type="evidence" value="ECO:0007669"/>
    <property type="project" value="InterPro"/>
</dbReference>
<dbReference type="PANTHER" id="PTHR34835:SF60">
    <property type="entry name" value="OS10G0490300 PROTEIN"/>
    <property type="match status" value="1"/>
</dbReference>
<evidence type="ECO:0000256" key="2">
    <source>
        <dbReference type="ARBA" id="ARBA00022670"/>
    </source>
</evidence>
<evidence type="ECO:0000256" key="3">
    <source>
        <dbReference type="ARBA" id="ARBA00022801"/>
    </source>
</evidence>
<dbReference type="Pfam" id="PF02902">
    <property type="entry name" value="Peptidase_C48"/>
    <property type="match status" value="1"/>
</dbReference>
<evidence type="ECO:0000256" key="1">
    <source>
        <dbReference type="ARBA" id="ARBA00005234"/>
    </source>
</evidence>
<keyword evidence="7" id="KW-1185">Reference proteome</keyword>
<dbReference type="InterPro" id="IPR003653">
    <property type="entry name" value="Peptidase_C48_C"/>
</dbReference>
<dbReference type="eggNOG" id="KOG0778">
    <property type="taxonomic scope" value="Eukaryota"/>
</dbReference>
<name>A0A0D9Y6Y0_9ORYZ</name>
<reference evidence="6" key="1">
    <citation type="submission" date="2013-08" db="EMBL/GenBank/DDBJ databases">
        <title>Oryza genome evolution.</title>
        <authorList>
            <person name="Wing R.A."/>
            <person name="Panaud O."/>
            <person name="Oliveira A.C."/>
        </authorList>
    </citation>
    <scope>NUCLEOTIDE SEQUENCE</scope>
</reference>
<reference evidence="6" key="3">
    <citation type="submission" date="2018-05" db="EMBL/GenBank/DDBJ databases">
        <title>OgluRS3 (Oryza glumaepatula Reference Sequence Version 3).</title>
        <authorList>
            <person name="Zhang J."/>
            <person name="Kudrna D."/>
            <person name="Lee S."/>
            <person name="Talag J."/>
            <person name="Welchert J."/>
            <person name="Wing R.A."/>
        </authorList>
    </citation>
    <scope>NUCLEOTIDE SEQUENCE [LARGE SCALE GENOMIC DNA]</scope>
</reference>